<keyword evidence="2" id="KW-1185">Reference proteome</keyword>
<organism evidence="1 2">
    <name type="scientific">Phytophthora aleatoria</name>
    <dbReference type="NCBI Taxonomy" id="2496075"/>
    <lineage>
        <taxon>Eukaryota</taxon>
        <taxon>Sar</taxon>
        <taxon>Stramenopiles</taxon>
        <taxon>Oomycota</taxon>
        <taxon>Peronosporomycetes</taxon>
        <taxon>Peronosporales</taxon>
        <taxon>Peronosporaceae</taxon>
        <taxon>Phytophthora</taxon>
    </lineage>
</organism>
<sequence>MDVQLAACGLAPSVLAALFRAGFRYQKDLVDISARELASEAKINVKDAVEVLEIARSEENSAVVGDTALDLLQEVTKSKPIATRLLGLDGLLGGGLQREFMLA</sequence>
<gene>
    <name evidence="1" type="ORF">JG688_00007611</name>
</gene>
<name>A0A8J5M5F2_9STRA</name>
<reference evidence="1" key="1">
    <citation type="submission" date="2021-01" db="EMBL/GenBank/DDBJ databases">
        <title>Phytophthora aleatoria, a newly-described species from Pinus radiata is distinct from Phytophthora cactorum isolates based on comparative genomics.</title>
        <authorList>
            <person name="Mcdougal R."/>
            <person name="Panda P."/>
            <person name="Williams N."/>
            <person name="Studholme D.J."/>
        </authorList>
    </citation>
    <scope>NUCLEOTIDE SEQUENCE</scope>
    <source>
        <strain evidence="1">NZFS 4037</strain>
    </source>
</reference>
<comment type="caution">
    <text evidence="1">The sequence shown here is derived from an EMBL/GenBank/DDBJ whole genome shotgun (WGS) entry which is preliminary data.</text>
</comment>
<evidence type="ECO:0000313" key="2">
    <source>
        <dbReference type="Proteomes" id="UP000709295"/>
    </source>
</evidence>
<dbReference type="AlphaFoldDB" id="A0A8J5M5F2"/>
<evidence type="ECO:0000313" key="1">
    <source>
        <dbReference type="EMBL" id="KAG6964651.1"/>
    </source>
</evidence>
<proteinExistence type="predicted"/>
<dbReference type="Proteomes" id="UP000709295">
    <property type="component" value="Unassembled WGS sequence"/>
</dbReference>
<protein>
    <submittedName>
        <fullName evidence="1">Uncharacterized protein</fullName>
    </submittedName>
</protein>
<accession>A0A8J5M5F2</accession>
<dbReference type="EMBL" id="JAENGY010000371">
    <property type="protein sequence ID" value="KAG6964651.1"/>
    <property type="molecule type" value="Genomic_DNA"/>
</dbReference>